<name>A0A1Z4KX74_ANAVA</name>
<reference evidence="1 2" key="1">
    <citation type="submission" date="2017-06" db="EMBL/GenBank/DDBJ databases">
        <title>Genome sequencing of cyanobaciteial culture collection at National Institute for Environmental Studies (NIES).</title>
        <authorList>
            <person name="Hirose Y."/>
            <person name="Shimura Y."/>
            <person name="Fujisawa T."/>
            <person name="Nakamura Y."/>
            <person name="Kawachi M."/>
        </authorList>
    </citation>
    <scope>NUCLEOTIDE SEQUENCE [LARGE SCALE GENOMIC DNA]</scope>
    <source>
        <strain evidence="1 2">NIES-23</strain>
        <plasmid evidence="2">Plasmid Plasmid4 dna</plasmid>
    </source>
</reference>
<accession>A0A1Z4KX74</accession>
<sequence length="89" mass="10173">MEQIVSEPQTQSPQVIEECSTSGSTLELSFEQKLMGNVALIRESIADQCWELIAELTEEWTSEFKSAVWKEWTPQERQAVNALKARNQT</sequence>
<keyword evidence="1" id="KW-0614">Plasmid</keyword>
<evidence type="ECO:0000313" key="1">
    <source>
        <dbReference type="EMBL" id="BAY73559.1"/>
    </source>
</evidence>
<evidence type="ECO:0000313" key="2">
    <source>
        <dbReference type="Proteomes" id="UP000217507"/>
    </source>
</evidence>
<dbReference type="EMBL" id="AP018220">
    <property type="protein sequence ID" value="BAY73559.1"/>
    <property type="molecule type" value="Genomic_DNA"/>
</dbReference>
<organism evidence="1 2">
    <name type="scientific">Trichormus variabilis NIES-23</name>
    <dbReference type="NCBI Taxonomy" id="1973479"/>
    <lineage>
        <taxon>Bacteria</taxon>
        <taxon>Bacillati</taxon>
        <taxon>Cyanobacteriota</taxon>
        <taxon>Cyanophyceae</taxon>
        <taxon>Nostocales</taxon>
        <taxon>Nostocaceae</taxon>
        <taxon>Trichormus</taxon>
    </lineage>
</organism>
<dbReference type="AlphaFoldDB" id="A0A1Z4KX74"/>
<protein>
    <submittedName>
        <fullName evidence="1">Uncharacterized protein</fullName>
    </submittedName>
</protein>
<proteinExistence type="predicted"/>
<geneLocation type="plasmid" evidence="1">
    <name>plasmid4</name>
</geneLocation>
<dbReference type="Proteomes" id="UP000217507">
    <property type="component" value="Plasmid Plasmid4 dna"/>
</dbReference>
<gene>
    <name evidence="1" type="ORF">NIES23_64110</name>
</gene>